<keyword evidence="1" id="KW-0175">Coiled coil</keyword>
<feature type="coiled-coil region" evidence="1">
    <location>
        <begin position="126"/>
        <end position="159"/>
    </location>
</feature>
<evidence type="ECO:0000313" key="3">
    <source>
        <dbReference type="Proteomes" id="UP000548632"/>
    </source>
</evidence>
<keyword evidence="3" id="KW-1185">Reference proteome</keyword>
<name>A0A839HHU2_9GAMM</name>
<proteinExistence type="predicted"/>
<sequence>MDQLFDVVFFGVQDDKDPIATAHTLATSFGIPIETATALVQKPAGTVIKKAVTLEVAQRYQVVMTQAGAKVNYKPCTTGTKLELVAIEKARFTCPNCQHQLESDEGETRPDICPQCGIVFTKLQKTDQAQQEIEEIKIRLQKIKEMQDAEDQRKQQEIETEERRSLLEKRLRKEMGLPTALNTPTRLWSAATLTLLFGIAGGFLSAKLFFTEGKLAADGSITAPPAAGAMTMETLAMAIQSGAAGTNTVEQLAVLSQAVMTQAVATDANTTATVDGAPAVLNGASDGANLVNNSADPASAVNDNDSARLDLLRQFGQHDPEWDALLQTHIASLMAANQVTRAEKLLSYMRDPYQLAQAQTQLIIGYTRADQVSQANMMLRKLLENSQKLATGARRIELVTSTIPLLVKAGLKVPAQQLLEQAEQWNEAIIPSGERAFGWARVAWAQAHLSLNDAASGSISQALAALDDPMSVELRMQATGQLAAVFYHLSALREAHAILNQAHTSLVDIPQASVRDLAIQQLAQAWVQIDQLERGLRVSAELSNVAQRDAFLLKTLHTRAFTNNGFGLSSLAEAISAAGDRARGYALLGRTADNAAVAADQFQRAVALASGLAAPFEQAVVLGDIARLQSRSDRQAAAGIFAHAEEQLRLLPAGVEADIGWGRLAENRIRALEPALAQTYVQQIKAMAVQAVARQDVQYISQVLPVL</sequence>
<gene>
    <name evidence="2" type="ORF">HUK38_09820</name>
</gene>
<dbReference type="Proteomes" id="UP000548632">
    <property type="component" value="Unassembled WGS sequence"/>
</dbReference>
<comment type="caution">
    <text evidence="2">The sequence shown here is derived from an EMBL/GenBank/DDBJ whole genome shotgun (WGS) entry which is preliminary data.</text>
</comment>
<accession>A0A839HHU2</accession>
<evidence type="ECO:0000313" key="2">
    <source>
        <dbReference type="EMBL" id="MBB1126527.1"/>
    </source>
</evidence>
<dbReference type="RefSeq" id="WP_182584155.1">
    <property type="nucleotide sequence ID" value="NZ_JABVCQ010000020.1"/>
</dbReference>
<organism evidence="2 3">
    <name type="scientific">Thiospirillum jenense</name>
    <dbReference type="NCBI Taxonomy" id="1653858"/>
    <lineage>
        <taxon>Bacteria</taxon>
        <taxon>Pseudomonadati</taxon>
        <taxon>Pseudomonadota</taxon>
        <taxon>Gammaproteobacteria</taxon>
        <taxon>Chromatiales</taxon>
        <taxon>Chromatiaceae</taxon>
        <taxon>Thiospirillum</taxon>
    </lineage>
</organism>
<reference evidence="2 3" key="1">
    <citation type="journal article" date="2020" name="Arch. Microbiol.">
        <title>The genome sequence of the giant phototrophic gammaproteobacterium Thiospirillum jenense gives insight into its physiological properties and phylogenetic relationships.</title>
        <authorList>
            <person name="Imhoff J.F."/>
            <person name="Meyer T.E."/>
            <person name="Kyndt J.A."/>
        </authorList>
    </citation>
    <scope>NUCLEOTIDE SEQUENCE [LARGE SCALE GENOMIC DNA]</scope>
    <source>
        <strain evidence="2 3">DSM 216</strain>
    </source>
</reference>
<evidence type="ECO:0000256" key="1">
    <source>
        <dbReference type="SAM" id="Coils"/>
    </source>
</evidence>
<dbReference type="EMBL" id="JABVCQ010000020">
    <property type="protein sequence ID" value="MBB1126527.1"/>
    <property type="molecule type" value="Genomic_DNA"/>
</dbReference>
<protein>
    <submittedName>
        <fullName evidence="2">Uncharacterized protein</fullName>
    </submittedName>
</protein>
<dbReference type="AlphaFoldDB" id="A0A839HHU2"/>